<name>A0A7I8LJ23_SPIIN</name>
<evidence type="ECO:0000256" key="5">
    <source>
        <dbReference type="ARBA" id="ARBA00023125"/>
    </source>
</evidence>
<proteinExistence type="predicted"/>
<dbReference type="PROSITE" id="PS01361">
    <property type="entry name" value="ZF_DOF_1"/>
    <property type="match status" value="1"/>
</dbReference>
<feature type="compositionally biased region" description="Pro residues" evidence="10">
    <location>
        <begin position="101"/>
        <end position="116"/>
    </location>
</feature>
<organism evidence="12 13">
    <name type="scientific">Spirodela intermedia</name>
    <name type="common">Intermediate duckweed</name>
    <dbReference type="NCBI Taxonomy" id="51605"/>
    <lineage>
        <taxon>Eukaryota</taxon>
        <taxon>Viridiplantae</taxon>
        <taxon>Streptophyta</taxon>
        <taxon>Embryophyta</taxon>
        <taxon>Tracheophyta</taxon>
        <taxon>Spermatophyta</taxon>
        <taxon>Magnoliopsida</taxon>
        <taxon>Liliopsida</taxon>
        <taxon>Araceae</taxon>
        <taxon>Lemnoideae</taxon>
        <taxon>Spirodela</taxon>
    </lineage>
</organism>
<protein>
    <recommendedName>
        <fullName evidence="9">Dof zinc finger protein</fullName>
    </recommendedName>
</protein>
<dbReference type="Proteomes" id="UP000663760">
    <property type="component" value="Chromosome 17"/>
</dbReference>
<dbReference type="InterPro" id="IPR045174">
    <property type="entry name" value="Dof"/>
</dbReference>
<dbReference type="PANTHER" id="PTHR31992">
    <property type="entry name" value="DOF ZINC FINGER PROTEIN DOF1.4-RELATED"/>
    <property type="match status" value="1"/>
</dbReference>
<keyword evidence="4 9" id="KW-0805">Transcription regulation</keyword>
<sequence>MQDPAVNGGAAAFQLAVNGAPQFPQEERHLKCPRCESTNTKFCYYNNYNLSQPRHFCKDCRRYWTKGGALRKVPVGGATRKTSSKRSSAAAAAVPPSAAASPPPPTPAASAPPPLQIPRIQPVPDRHLFFSSLRPSNDPADHSAAAPLSSGAPSLEQWQRTHYN</sequence>
<dbReference type="GO" id="GO:0008270">
    <property type="term" value="F:zinc ion binding"/>
    <property type="evidence" value="ECO:0007669"/>
    <property type="project" value="UniProtKB-KW"/>
</dbReference>
<evidence type="ECO:0000256" key="8">
    <source>
        <dbReference type="PROSITE-ProRule" id="PRU00071"/>
    </source>
</evidence>
<keyword evidence="3 9" id="KW-0862">Zinc</keyword>
<dbReference type="OrthoDB" id="1927254at2759"/>
<evidence type="ECO:0000256" key="1">
    <source>
        <dbReference type="ARBA" id="ARBA00022723"/>
    </source>
</evidence>
<keyword evidence="13" id="KW-1185">Reference proteome</keyword>
<evidence type="ECO:0000256" key="3">
    <source>
        <dbReference type="ARBA" id="ARBA00022833"/>
    </source>
</evidence>
<dbReference type="PANTHER" id="PTHR31992:SF62">
    <property type="entry name" value="DOF ZINC FINGER PROTEIN DOF3.1"/>
    <property type="match status" value="1"/>
</dbReference>
<keyword evidence="6 9" id="KW-0804">Transcription</keyword>
<comment type="function">
    <text evidence="9">Transcription factor that binds specifically to a 5'-AA[AG]G-3' consensus core sequence.</text>
</comment>
<accession>A0A7I8LJ23</accession>
<dbReference type="EMBL" id="LR746280">
    <property type="protein sequence ID" value="CAA7410043.1"/>
    <property type="molecule type" value="Genomic_DNA"/>
</dbReference>
<dbReference type="InterPro" id="IPR003851">
    <property type="entry name" value="Znf_Dof"/>
</dbReference>
<evidence type="ECO:0000256" key="2">
    <source>
        <dbReference type="ARBA" id="ARBA00022771"/>
    </source>
</evidence>
<feature type="region of interest" description="Disordered" evidence="10">
    <location>
        <begin position="74"/>
        <end position="164"/>
    </location>
</feature>
<feature type="domain" description="Dof-type" evidence="11">
    <location>
        <begin position="30"/>
        <end position="84"/>
    </location>
</feature>
<dbReference type="AlphaFoldDB" id="A0A7I8LJ23"/>
<feature type="compositionally biased region" description="Low complexity" evidence="10">
    <location>
        <begin position="87"/>
        <end position="100"/>
    </location>
</feature>
<gene>
    <name evidence="12" type="ORF">SI8410_17020721</name>
</gene>
<evidence type="ECO:0000256" key="6">
    <source>
        <dbReference type="ARBA" id="ARBA00023163"/>
    </source>
</evidence>
<evidence type="ECO:0000256" key="9">
    <source>
        <dbReference type="RuleBase" id="RU369094"/>
    </source>
</evidence>
<dbReference type="GO" id="GO:0003677">
    <property type="term" value="F:DNA binding"/>
    <property type="evidence" value="ECO:0007669"/>
    <property type="project" value="UniProtKB-UniRule"/>
</dbReference>
<evidence type="ECO:0000259" key="11">
    <source>
        <dbReference type="PROSITE" id="PS50884"/>
    </source>
</evidence>
<keyword evidence="5 8" id="KW-0238">DNA-binding</keyword>
<reference evidence="12" key="1">
    <citation type="submission" date="2020-02" db="EMBL/GenBank/DDBJ databases">
        <authorList>
            <person name="Scholz U."/>
            <person name="Mascher M."/>
            <person name="Fiebig A."/>
        </authorList>
    </citation>
    <scope>NUCLEOTIDE SEQUENCE</scope>
</reference>
<evidence type="ECO:0000256" key="4">
    <source>
        <dbReference type="ARBA" id="ARBA00023015"/>
    </source>
</evidence>
<feature type="compositionally biased region" description="Low complexity" evidence="10">
    <location>
        <begin position="143"/>
        <end position="155"/>
    </location>
</feature>
<dbReference type="GO" id="GO:0005634">
    <property type="term" value="C:nucleus"/>
    <property type="evidence" value="ECO:0007669"/>
    <property type="project" value="UniProtKB-SubCell"/>
</dbReference>
<evidence type="ECO:0000313" key="13">
    <source>
        <dbReference type="Proteomes" id="UP000663760"/>
    </source>
</evidence>
<keyword evidence="2 8" id="KW-0863">Zinc-finger</keyword>
<evidence type="ECO:0000256" key="7">
    <source>
        <dbReference type="ARBA" id="ARBA00023242"/>
    </source>
</evidence>
<keyword evidence="7 8" id="KW-0539">Nucleus</keyword>
<comment type="subcellular location">
    <subcellularLocation>
        <location evidence="8 9">Nucleus</location>
    </subcellularLocation>
</comment>
<evidence type="ECO:0000313" key="12">
    <source>
        <dbReference type="EMBL" id="CAA7410043.1"/>
    </source>
</evidence>
<evidence type="ECO:0000256" key="10">
    <source>
        <dbReference type="SAM" id="MobiDB-lite"/>
    </source>
</evidence>
<keyword evidence="1 9" id="KW-0479">Metal-binding</keyword>
<dbReference type="PROSITE" id="PS50884">
    <property type="entry name" value="ZF_DOF_2"/>
    <property type="match status" value="1"/>
</dbReference>
<dbReference type="GO" id="GO:0003700">
    <property type="term" value="F:DNA-binding transcription factor activity"/>
    <property type="evidence" value="ECO:0007669"/>
    <property type="project" value="UniProtKB-UniRule"/>
</dbReference>
<dbReference type="Pfam" id="PF02701">
    <property type="entry name" value="Zn_ribbon_Dof"/>
    <property type="match status" value="1"/>
</dbReference>